<evidence type="ECO:0000313" key="11">
    <source>
        <dbReference type="EMBL" id="KAJ3612815.1"/>
    </source>
</evidence>
<evidence type="ECO:0000256" key="2">
    <source>
        <dbReference type="ARBA" id="ARBA00022692"/>
    </source>
</evidence>
<dbReference type="AlphaFoldDB" id="A0A9Q0EW30"/>
<dbReference type="EMBL" id="JANIIK010000035">
    <property type="protein sequence ID" value="KAJ3612815.1"/>
    <property type="molecule type" value="Genomic_DNA"/>
</dbReference>
<feature type="transmembrane region" description="Helical" evidence="8">
    <location>
        <begin position="222"/>
        <end position="248"/>
    </location>
</feature>
<reference evidence="11" key="1">
    <citation type="submission" date="2022-07" db="EMBL/GenBank/DDBJ databases">
        <title>Chromosome-level genome of Muraenolepis orangiensis.</title>
        <authorList>
            <person name="Kim J."/>
        </authorList>
    </citation>
    <scope>NUCLEOTIDE SEQUENCE</scope>
    <source>
        <strain evidence="11">KU_S4_2022</strain>
        <tissue evidence="11">Muscle</tissue>
    </source>
</reference>
<feature type="chain" id="PRO_5040409485" description="C-type lectin domain-containing protein" evidence="9">
    <location>
        <begin position="22"/>
        <end position="285"/>
    </location>
</feature>
<dbReference type="GO" id="GO:0030246">
    <property type="term" value="F:carbohydrate binding"/>
    <property type="evidence" value="ECO:0007669"/>
    <property type="project" value="UniProtKB-KW"/>
</dbReference>
<evidence type="ECO:0000256" key="7">
    <source>
        <dbReference type="SAM" id="MobiDB-lite"/>
    </source>
</evidence>
<evidence type="ECO:0000313" key="12">
    <source>
        <dbReference type="Proteomes" id="UP001148018"/>
    </source>
</evidence>
<evidence type="ECO:0000259" key="10">
    <source>
        <dbReference type="PROSITE" id="PS50041"/>
    </source>
</evidence>
<dbReference type="InterPro" id="IPR016187">
    <property type="entry name" value="CTDL_fold"/>
</dbReference>
<comment type="subcellular location">
    <subcellularLocation>
        <location evidence="1">Membrane</location>
        <topology evidence="1">Single-pass type I membrane protein</topology>
    </subcellularLocation>
</comment>
<dbReference type="OrthoDB" id="9890094at2759"/>
<accession>A0A9Q0EW30</accession>
<evidence type="ECO:0000256" key="9">
    <source>
        <dbReference type="SAM" id="SignalP"/>
    </source>
</evidence>
<gene>
    <name evidence="11" type="ORF">NHX12_019073</name>
</gene>
<dbReference type="GO" id="GO:0031012">
    <property type="term" value="C:extracellular matrix"/>
    <property type="evidence" value="ECO:0007669"/>
    <property type="project" value="TreeGrafter"/>
</dbReference>
<proteinExistence type="predicted"/>
<dbReference type="GO" id="GO:1990430">
    <property type="term" value="F:extracellular matrix protein binding"/>
    <property type="evidence" value="ECO:0007669"/>
    <property type="project" value="TreeGrafter"/>
</dbReference>
<dbReference type="PROSITE" id="PS50041">
    <property type="entry name" value="C_TYPE_LECTIN_2"/>
    <property type="match status" value="1"/>
</dbReference>
<sequence>MDRGPVRRILLGLWVLGVSLGQPRGSDEVYNVYKREVSFDMAEKECSMEGRLAEFSTDQEANGVLRQVEDELGFHWRSTDPLAFWVGLMKTKDQCVVPHLPLRGFRWLSDGGEGCAWGWWWEEPQQSCTTDLCIALQAQPCPNPNIPVARWLVMDSNQITVVCWSGTKLILKCFDGRWKMNGSVLDPDTICSESQPMSPTPHCCPHIAGDSNVVEEDTWASLMVPVLVAVAVLVLLVVVVVVVVRCCLVRRSKDRAMRKAEKMAMENKEAGSKDSMETTNEKERR</sequence>
<keyword evidence="3 9" id="KW-0732">Signal</keyword>
<keyword evidence="12" id="KW-1185">Reference proteome</keyword>
<evidence type="ECO:0000256" key="8">
    <source>
        <dbReference type="SAM" id="Phobius"/>
    </source>
</evidence>
<keyword evidence="4" id="KW-0430">Lectin</keyword>
<name>A0A9Q0EW30_9TELE</name>
<dbReference type="PANTHER" id="PTHR14789">
    <property type="entry name" value="CHONDROLECTIN VARIANT CHODLFDELTAE"/>
    <property type="match status" value="1"/>
</dbReference>
<dbReference type="GO" id="GO:0050840">
    <property type="term" value="F:extracellular matrix binding"/>
    <property type="evidence" value="ECO:0007669"/>
    <property type="project" value="TreeGrafter"/>
</dbReference>
<evidence type="ECO:0000256" key="3">
    <source>
        <dbReference type="ARBA" id="ARBA00022729"/>
    </source>
</evidence>
<keyword evidence="2 8" id="KW-0812">Transmembrane</keyword>
<dbReference type="Proteomes" id="UP001148018">
    <property type="component" value="Unassembled WGS sequence"/>
</dbReference>
<keyword evidence="5 8" id="KW-1133">Transmembrane helix</keyword>
<dbReference type="PANTHER" id="PTHR14789:SF4">
    <property type="entry name" value="ENDOSIALIN"/>
    <property type="match status" value="1"/>
</dbReference>
<feature type="signal peptide" evidence="9">
    <location>
        <begin position="1"/>
        <end position="21"/>
    </location>
</feature>
<keyword evidence="6 8" id="KW-0472">Membrane</keyword>
<feature type="domain" description="C-type lectin" evidence="10">
    <location>
        <begin position="25"/>
        <end position="151"/>
    </location>
</feature>
<dbReference type="InterPro" id="IPR051505">
    <property type="entry name" value="C-type_lectin_domain"/>
</dbReference>
<comment type="caution">
    <text evidence="11">The sequence shown here is derived from an EMBL/GenBank/DDBJ whole genome shotgun (WGS) entry which is preliminary data.</text>
</comment>
<feature type="region of interest" description="Disordered" evidence="7">
    <location>
        <begin position="258"/>
        <end position="285"/>
    </location>
</feature>
<evidence type="ECO:0000256" key="5">
    <source>
        <dbReference type="ARBA" id="ARBA00022989"/>
    </source>
</evidence>
<evidence type="ECO:0000256" key="4">
    <source>
        <dbReference type="ARBA" id="ARBA00022734"/>
    </source>
</evidence>
<organism evidence="11 12">
    <name type="scientific">Muraenolepis orangiensis</name>
    <name type="common">Patagonian moray cod</name>
    <dbReference type="NCBI Taxonomy" id="630683"/>
    <lineage>
        <taxon>Eukaryota</taxon>
        <taxon>Metazoa</taxon>
        <taxon>Chordata</taxon>
        <taxon>Craniata</taxon>
        <taxon>Vertebrata</taxon>
        <taxon>Euteleostomi</taxon>
        <taxon>Actinopterygii</taxon>
        <taxon>Neopterygii</taxon>
        <taxon>Teleostei</taxon>
        <taxon>Neoteleostei</taxon>
        <taxon>Acanthomorphata</taxon>
        <taxon>Zeiogadaria</taxon>
        <taxon>Gadariae</taxon>
        <taxon>Gadiformes</taxon>
        <taxon>Muraenolepidoidei</taxon>
        <taxon>Muraenolepididae</taxon>
        <taxon>Muraenolepis</taxon>
    </lineage>
</organism>
<dbReference type="InterPro" id="IPR001304">
    <property type="entry name" value="C-type_lectin-like"/>
</dbReference>
<dbReference type="Gene3D" id="3.10.100.10">
    <property type="entry name" value="Mannose-Binding Protein A, subunit A"/>
    <property type="match status" value="1"/>
</dbReference>
<dbReference type="GO" id="GO:0016477">
    <property type="term" value="P:cell migration"/>
    <property type="evidence" value="ECO:0007669"/>
    <property type="project" value="TreeGrafter"/>
</dbReference>
<dbReference type="GO" id="GO:0009897">
    <property type="term" value="C:external side of plasma membrane"/>
    <property type="evidence" value="ECO:0007669"/>
    <property type="project" value="TreeGrafter"/>
</dbReference>
<protein>
    <recommendedName>
        <fullName evidence="10">C-type lectin domain-containing protein</fullName>
    </recommendedName>
</protein>
<dbReference type="InterPro" id="IPR016186">
    <property type="entry name" value="C-type_lectin-like/link_sf"/>
</dbReference>
<dbReference type="SUPFAM" id="SSF56436">
    <property type="entry name" value="C-type lectin-like"/>
    <property type="match status" value="1"/>
</dbReference>
<evidence type="ECO:0000256" key="6">
    <source>
        <dbReference type="ARBA" id="ARBA00023136"/>
    </source>
</evidence>
<evidence type="ECO:0000256" key="1">
    <source>
        <dbReference type="ARBA" id="ARBA00004479"/>
    </source>
</evidence>